<keyword evidence="4" id="KW-0238">DNA-binding</keyword>
<feature type="domain" description="HTH marR-type" evidence="6">
    <location>
        <begin position="10"/>
        <end position="144"/>
    </location>
</feature>
<dbReference type="InterPro" id="IPR036390">
    <property type="entry name" value="WH_DNA-bd_sf"/>
</dbReference>
<dbReference type="PROSITE" id="PS50995">
    <property type="entry name" value="HTH_MARR_2"/>
    <property type="match status" value="1"/>
</dbReference>
<keyword evidence="3" id="KW-0805">Transcription regulation</keyword>
<reference evidence="8" key="1">
    <citation type="journal article" date="2019" name="Int. J. Syst. Evol. Microbiol.">
        <title>The Global Catalogue of Microorganisms (GCM) 10K type strain sequencing project: providing services to taxonomists for standard genome sequencing and annotation.</title>
        <authorList>
            <consortium name="The Broad Institute Genomics Platform"/>
            <consortium name="The Broad Institute Genome Sequencing Center for Infectious Disease"/>
            <person name="Wu L."/>
            <person name="Ma J."/>
        </authorList>
    </citation>
    <scope>NUCLEOTIDE SEQUENCE [LARGE SCALE GENOMIC DNA]</scope>
    <source>
        <strain evidence="8">KACC 11904</strain>
    </source>
</reference>
<keyword evidence="2" id="KW-0963">Cytoplasm</keyword>
<evidence type="ECO:0000256" key="4">
    <source>
        <dbReference type="ARBA" id="ARBA00023125"/>
    </source>
</evidence>
<gene>
    <name evidence="7" type="ORF">ACFPOG_13420</name>
</gene>
<evidence type="ECO:0000256" key="5">
    <source>
        <dbReference type="ARBA" id="ARBA00023163"/>
    </source>
</evidence>
<dbReference type="InterPro" id="IPR000835">
    <property type="entry name" value="HTH_MarR-typ"/>
</dbReference>
<dbReference type="SMART" id="SM00347">
    <property type="entry name" value="HTH_MARR"/>
    <property type="match status" value="1"/>
</dbReference>
<dbReference type="RefSeq" id="WP_270879660.1">
    <property type="nucleotide sequence ID" value="NZ_JAQFVF010000026.1"/>
</dbReference>
<proteinExistence type="predicted"/>
<evidence type="ECO:0000256" key="3">
    <source>
        <dbReference type="ARBA" id="ARBA00023015"/>
    </source>
</evidence>
<dbReference type="Gene3D" id="1.10.10.10">
    <property type="entry name" value="Winged helix-like DNA-binding domain superfamily/Winged helix DNA-binding domain"/>
    <property type="match status" value="1"/>
</dbReference>
<evidence type="ECO:0000313" key="8">
    <source>
        <dbReference type="Proteomes" id="UP001596044"/>
    </source>
</evidence>
<dbReference type="PANTHER" id="PTHR33164">
    <property type="entry name" value="TRANSCRIPTIONAL REGULATOR, MARR FAMILY"/>
    <property type="match status" value="1"/>
</dbReference>
<dbReference type="Pfam" id="PF22381">
    <property type="entry name" value="Staph_reg_Sar_Rot"/>
    <property type="match status" value="1"/>
</dbReference>
<dbReference type="PANTHER" id="PTHR33164:SF5">
    <property type="entry name" value="ORGANIC HYDROPEROXIDE RESISTANCE TRANSCRIPTIONAL REGULATOR"/>
    <property type="match status" value="1"/>
</dbReference>
<dbReference type="PRINTS" id="PR00598">
    <property type="entry name" value="HTHMARR"/>
</dbReference>
<dbReference type="InterPro" id="IPR055166">
    <property type="entry name" value="Transc_reg_Sar_Rot_HTH"/>
</dbReference>
<dbReference type="Proteomes" id="UP001596044">
    <property type="component" value="Unassembled WGS sequence"/>
</dbReference>
<comment type="subcellular location">
    <subcellularLocation>
        <location evidence="1">Cytoplasm</location>
    </subcellularLocation>
</comment>
<keyword evidence="5" id="KW-0804">Transcription</keyword>
<comment type="caution">
    <text evidence="7">The sequence shown here is derived from an EMBL/GenBank/DDBJ whole genome shotgun (WGS) entry which is preliminary data.</text>
</comment>
<evidence type="ECO:0000313" key="7">
    <source>
        <dbReference type="EMBL" id="MFC5449262.1"/>
    </source>
</evidence>
<organism evidence="7 8">
    <name type="scientific">Paenibacillus aestuarii</name>
    <dbReference type="NCBI Taxonomy" id="516965"/>
    <lineage>
        <taxon>Bacteria</taxon>
        <taxon>Bacillati</taxon>
        <taxon>Bacillota</taxon>
        <taxon>Bacilli</taxon>
        <taxon>Bacillales</taxon>
        <taxon>Paenibacillaceae</taxon>
        <taxon>Paenibacillus</taxon>
    </lineage>
</organism>
<dbReference type="SUPFAM" id="SSF46785">
    <property type="entry name" value="Winged helix' DNA-binding domain"/>
    <property type="match status" value="1"/>
</dbReference>
<evidence type="ECO:0000256" key="2">
    <source>
        <dbReference type="ARBA" id="ARBA00022490"/>
    </source>
</evidence>
<keyword evidence="8" id="KW-1185">Reference proteome</keyword>
<dbReference type="InterPro" id="IPR039422">
    <property type="entry name" value="MarR/SlyA-like"/>
</dbReference>
<protein>
    <submittedName>
        <fullName evidence="7">MarR family winged helix-turn-helix transcriptional regulator</fullName>
    </submittedName>
</protein>
<evidence type="ECO:0000259" key="6">
    <source>
        <dbReference type="PROSITE" id="PS50995"/>
    </source>
</evidence>
<sequence length="150" mass="17164">MDNKDEMKLEDMLCFTVYATSRELTRIYRPVLEKFGLTYPQYLVMVVLWETGTSTVTELGDRLLLDSGTLTPLLKRLQESGLVIRKRSIADERKVEIGLTDKGASLREQMSQVSIHIFAEICGSFEKYVQSLSQLKDLLARTNEIARRAE</sequence>
<accession>A0ABW0K8D9</accession>
<dbReference type="InterPro" id="IPR036388">
    <property type="entry name" value="WH-like_DNA-bd_sf"/>
</dbReference>
<name>A0ABW0K8D9_9BACL</name>
<dbReference type="EMBL" id="JBHSMJ010000018">
    <property type="protein sequence ID" value="MFC5449262.1"/>
    <property type="molecule type" value="Genomic_DNA"/>
</dbReference>
<evidence type="ECO:0000256" key="1">
    <source>
        <dbReference type="ARBA" id="ARBA00004496"/>
    </source>
</evidence>